<dbReference type="InterPro" id="IPR007630">
    <property type="entry name" value="RNA_pol_sigma70_r4"/>
</dbReference>
<reference evidence="8 9" key="1">
    <citation type="submission" date="2020-01" db="EMBL/GenBank/DDBJ databases">
        <title>Genomic analysis of Aminipila sp. CBA3637.</title>
        <authorList>
            <person name="Kim Y.B."/>
            <person name="Roh S.W."/>
        </authorList>
    </citation>
    <scope>NUCLEOTIDE SEQUENCE [LARGE SCALE GENOMIC DNA]</scope>
    <source>
        <strain evidence="8 9">CBA3637</strain>
    </source>
</reference>
<keyword evidence="5" id="KW-0238">DNA-binding</keyword>
<comment type="similarity">
    <text evidence="1">Belongs to the sigma-70 factor family.</text>
</comment>
<dbReference type="GO" id="GO:0006352">
    <property type="term" value="P:DNA-templated transcription initiation"/>
    <property type="evidence" value="ECO:0007669"/>
    <property type="project" value="InterPro"/>
</dbReference>
<sequence length="240" mass="27823">MMNQEAFLQYRQSRSVDIRNQLVEAYLYMVEILIRKYMNKGVDYDDLYQVGAMALVSAVDRFDPDRGFEFSSFATPTILGEIKKYFRDKEWSVKVPRRTKEISLKIPAAKEELTEKLGRTPTVDELAAHLNLSNEEIIEAVESGKAYATYSLNQAADPEEMVTFDKFASIEEKGYSSIEDFEVIKAVFKTLKDKEKIVFRLRYLENKTQAEIAEILGVSQMTISRAEKNIRKKFHEELNR</sequence>
<dbReference type="EMBL" id="CP047591">
    <property type="protein sequence ID" value="QHI72255.1"/>
    <property type="molecule type" value="Genomic_DNA"/>
</dbReference>
<dbReference type="SUPFAM" id="SSF88659">
    <property type="entry name" value="Sigma3 and sigma4 domains of RNA polymerase sigma factors"/>
    <property type="match status" value="2"/>
</dbReference>
<evidence type="ECO:0000256" key="3">
    <source>
        <dbReference type="ARBA" id="ARBA00023015"/>
    </source>
</evidence>
<dbReference type="InterPro" id="IPR007627">
    <property type="entry name" value="RNA_pol_sigma70_r2"/>
</dbReference>
<dbReference type="Pfam" id="PF04542">
    <property type="entry name" value="Sigma70_r2"/>
    <property type="match status" value="1"/>
</dbReference>
<dbReference type="AlphaFoldDB" id="A0A6P1MML9"/>
<accession>A0A6P1MML9</accession>
<dbReference type="InterPro" id="IPR007624">
    <property type="entry name" value="RNA_pol_sigma70_r3"/>
</dbReference>
<dbReference type="PANTHER" id="PTHR30385:SF4">
    <property type="entry name" value="RNA POLYMERASE SIGMA-E FACTOR"/>
    <property type="match status" value="1"/>
</dbReference>
<name>A0A6P1MML9_9FIRM</name>
<dbReference type="Pfam" id="PF04545">
    <property type="entry name" value="Sigma70_r4"/>
    <property type="match status" value="1"/>
</dbReference>
<keyword evidence="9" id="KW-1185">Reference proteome</keyword>
<dbReference type="NCBIfam" id="TIGR02980">
    <property type="entry name" value="SigBFG"/>
    <property type="match status" value="1"/>
</dbReference>
<dbReference type="InterPro" id="IPR013325">
    <property type="entry name" value="RNA_pol_sigma_r2"/>
</dbReference>
<dbReference type="PROSITE" id="PS50943">
    <property type="entry name" value="HTH_CROC1"/>
    <property type="match status" value="1"/>
</dbReference>
<dbReference type="RefSeq" id="WP_162362024.1">
    <property type="nucleotide sequence ID" value="NZ_CP047591.1"/>
</dbReference>
<keyword evidence="6" id="KW-0804">Transcription</keyword>
<keyword evidence="4" id="KW-0731">Sigma factor</keyword>
<protein>
    <submittedName>
        <fullName evidence="8">SigB/SigF/SigG family RNA polymerase sigma factor</fullName>
    </submittedName>
</protein>
<dbReference type="Proteomes" id="UP000463883">
    <property type="component" value="Chromosome"/>
</dbReference>
<dbReference type="GO" id="GO:0003677">
    <property type="term" value="F:DNA binding"/>
    <property type="evidence" value="ECO:0007669"/>
    <property type="project" value="UniProtKB-KW"/>
</dbReference>
<evidence type="ECO:0000256" key="1">
    <source>
        <dbReference type="ARBA" id="ARBA00007788"/>
    </source>
</evidence>
<dbReference type="KEGG" id="amic:Ami3637_07425"/>
<dbReference type="InterPro" id="IPR014322">
    <property type="entry name" value="RNA_pol_sigma-B/F/G"/>
</dbReference>
<evidence type="ECO:0000256" key="2">
    <source>
        <dbReference type="ARBA" id="ARBA00022969"/>
    </source>
</evidence>
<dbReference type="Gene3D" id="1.10.10.10">
    <property type="entry name" value="Winged helix-like DNA-binding domain superfamily/Winged helix DNA-binding domain"/>
    <property type="match status" value="2"/>
</dbReference>
<feature type="domain" description="HTH cro/C1-type" evidence="7">
    <location>
        <begin position="206"/>
        <end position="232"/>
    </location>
</feature>
<dbReference type="InterPro" id="IPR014284">
    <property type="entry name" value="RNA_pol_sigma-70_dom"/>
</dbReference>
<dbReference type="GO" id="GO:0016987">
    <property type="term" value="F:sigma factor activity"/>
    <property type="evidence" value="ECO:0007669"/>
    <property type="project" value="UniProtKB-KW"/>
</dbReference>
<gene>
    <name evidence="8" type="ORF">Ami3637_07425</name>
</gene>
<evidence type="ECO:0000256" key="4">
    <source>
        <dbReference type="ARBA" id="ARBA00023082"/>
    </source>
</evidence>
<keyword evidence="3" id="KW-0805">Transcription regulation</keyword>
<evidence type="ECO:0000313" key="8">
    <source>
        <dbReference type="EMBL" id="QHI72255.1"/>
    </source>
</evidence>
<dbReference type="GO" id="GO:0030435">
    <property type="term" value="P:sporulation resulting in formation of a cellular spore"/>
    <property type="evidence" value="ECO:0007669"/>
    <property type="project" value="UniProtKB-KW"/>
</dbReference>
<organism evidence="8 9">
    <name type="scientific">Aminipila terrae</name>
    <dbReference type="NCBI Taxonomy" id="2697030"/>
    <lineage>
        <taxon>Bacteria</taxon>
        <taxon>Bacillati</taxon>
        <taxon>Bacillota</taxon>
        <taxon>Clostridia</taxon>
        <taxon>Peptostreptococcales</taxon>
        <taxon>Anaerovoracaceae</taxon>
        <taxon>Aminipila</taxon>
    </lineage>
</organism>
<evidence type="ECO:0000313" key="9">
    <source>
        <dbReference type="Proteomes" id="UP000463883"/>
    </source>
</evidence>
<dbReference type="CDD" id="cd06171">
    <property type="entry name" value="Sigma70_r4"/>
    <property type="match status" value="1"/>
</dbReference>
<dbReference type="NCBIfam" id="TIGR02937">
    <property type="entry name" value="sigma70-ECF"/>
    <property type="match status" value="1"/>
</dbReference>
<evidence type="ECO:0000256" key="6">
    <source>
        <dbReference type="ARBA" id="ARBA00023163"/>
    </source>
</evidence>
<dbReference type="InterPro" id="IPR000943">
    <property type="entry name" value="RNA_pol_sigma70"/>
</dbReference>
<dbReference type="PRINTS" id="PR00046">
    <property type="entry name" value="SIGMA70FCT"/>
</dbReference>
<evidence type="ECO:0000256" key="5">
    <source>
        <dbReference type="ARBA" id="ARBA00023125"/>
    </source>
</evidence>
<evidence type="ECO:0000259" key="7">
    <source>
        <dbReference type="PROSITE" id="PS50943"/>
    </source>
</evidence>
<dbReference type="InterPro" id="IPR036388">
    <property type="entry name" value="WH-like_DNA-bd_sf"/>
</dbReference>
<dbReference type="Gene3D" id="1.20.120.1810">
    <property type="match status" value="1"/>
</dbReference>
<dbReference type="PANTHER" id="PTHR30385">
    <property type="entry name" value="SIGMA FACTOR F FLAGELLAR"/>
    <property type="match status" value="1"/>
</dbReference>
<dbReference type="Pfam" id="PF04539">
    <property type="entry name" value="Sigma70_r3"/>
    <property type="match status" value="1"/>
</dbReference>
<dbReference type="InterPro" id="IPR013324">
    <property type="entry name" value="RNA_pol_sigma_r3/r4-like"/>
</dbReference>
<proteinExistence type="inferred from homology"/>
<keyword evidence="2" id="KW-0749">Sporulation</keyword>
<dbReference type="InterPro" id="IPR001387">
    <property type="entry name" value="Cro/C1-type_HTH"/>
</dbReference>
<dbReference type="SUPFAM" id="SSF88946">
    <property type="entry name" value="Sigma2 domain of RNA polymerase sigma factors"/>
    <property type="match status" value="1"/>
</dbReference>